<feature type="chain" id="PRO_5001520223" evidence="1">
    <location>
        <begin position="19"/>
        <end position="183"/>
    </location>
</feature>
<dbReference type="AlphaFoldDB" id="A0A023FTV8"/>
<proteinExistence type="evidence at transcript level"/>
<feature type="signal peptide" evidence="1">
    <location>
        <begin position="1"/>
        <end position="18"/>
    </location>
</feature>
<dbReference type="Gene3D" id="2.40.128.20">
    <property type="match status" value="1"/>
</dbReference>
<name>A0A023FTV8_AMBCJ</name>
<reference evidence="2" key="1">
    <citation type="submission" date="2014-03" db="EMBL/GenBank/DDBJ databases">
        <title>The sialotranscriptome of Amblyomma triste, Amblyomma parvum and Amblyomma cajennense ticks, uncovered by 454-based RNA-seq.</title>
        <authorList>
            <person name="Garcia G.R."/>
            <person name="Gardinassi L.G."/>
            <person name="Ribeiro J.M."/>
            <person name="Anatriello E."/>
            <person name="Ferreira B.R."/>
            <person name="Moreira H.N."/>
            <person name="Mafra C."/>
            <person name="Olegario M.M."/>
            <person name="Szabo P.J."/>
            <person name="Miranda-Santos I.K."/>
            <person name="Maruyama S.R."/>
        </authorList>
    </citation>
    <scope>NUCLEOTIDE SEQUENCE</scope>
    <source>
        <strain evidence="2">Uberlandia</strain>
        <tissue evidence="2">Salivary glands</tissue>
    </source>
</reference>
<dbReference type="EMBL" id="GBBK01000417">
    <property type="protein sequence ID" value="JAC24065.1"/>
    <property type="molecule type" value="mRNA"/>
</dbReference>
<keyword evidence="1" id="KW-0732">Signal</keyword>
<evidence type="ECO:0000313" key="2">
    <source>
        <dbReference type="EMBL" id="JAC24065.1"/>
    </source>
</evidence>
<accession>A0A023FTV8</accession>
<dbReference type="InterPro" id="IPR012674">
    <property type="entry name" value="Calycin"/>
</dbReference>
<protein>
    <submittedName>
        <fullName evidence="2">Putative secreted protein</fullName>
    </submittedName>
</protein>
<evidence type="ECO:0000256" key="1">
    <source>
        <dbReference type="SAM" id="SignalP"/>
    </source>
</evidence>
<dbReference type="SUPFAM" id="SSF50814">
    <property type="entry name" value="Lipocalins"/>
    <property type="match status" value="1"/>
</dbReference>
<sequence length="183" mass="20602">MIFTLAFCLSLVAAGAAANSVGTNKEATNLDIRKMVDVNETLVVLMRKHSNQTKVRCQSAKKAQKENETQYQYTLRARVKGGAVPKYVENNVTVTLEKIGASENYSSTYTQDGIKYNLTLKQMESNGDCFVIFVHKSDGQQGCELIAPLSKLNNTLRECKKYYKERCNGTNFALYKPRKCNYK</sequence>
<organism evidence="2">
    <name type="scientific">Amblyomma cajennense</name>
    <name type="common">Cayenne tick</name>
    <name type="synonym">Acarus cajennensis</name>
    <dbReference type="NCBI Taxonomy" id="34607"/>
    <lineage>
        <taxon>Eukaryota</taxon>
        <taxon>Metazoa</taxon>
        <taxon>Ecdysozoa</taxon>
        <taxon>Arthropoda</taxon>
        <taxon>Chelicerata</taxon>
        <taxon>Arachnida</taxon>
        <taxon>Acari</taxon>
        <taxon>Parasitiformes</taxon>
        <taxon>Ixodida</taxon>
        <taxon>Ixodoidea</taxon>
        <taxon>Ixodidae</taxon>
        <taxon>Amblyomminae</taxon>
        <taxon>Amblyomma</taxon>
    </lineage>
</organism>